<gene>
    <name evidence="4" type="ORF">CB5_LOCUS8479</name>
</gene>
<evidence type="ECO:0000256" key="1">
    <source>
        <dbReference type="PROSITE-ProRule" id="PRU00042"/>
    </source>
</evidence>
<feature type="compositionally biased region" description="Pro residues" evidence="2">
    <location>
        <begin position="66"/>
        <end position="78"/>
    </location>
</feature>
<dbReference type="PANTHER" id="PTHR35744:SF4">
    <property type="entry name" value="OS04G0464600 PROTEIN"/>
    <property type="match status" value="1"/>
</dbReference>
<keyword evidence="1" id="KW-0862">Zinc</keyword>
<name>A0A6V7P3J2_ANACO</name>
<protein>
    <recommendedName>
        <fullName evidence="3">C2H2-type domain-containing protein</fullName>
    </recommendedName>
</protein>
<evidence type="ECO:0000259" key="3">
    <source>
        <dbReference type="PROSITE" id="PS50157"/>
    </source>
</evidence>
<dbReference type="EMBL" id="LR862144">
    <property type="protein sequence ID" value="CAD1825268.1"/>
    <property type="molecule type" value="Genomic_DNA"/>
</dbReference>
<evidence type="ECO:0000256" key="2">
    <source>
        <dbReference type="SAM" id="MobiDB-lite"/>
    </source>
</evidence>
<proteinExistence type="predicted"/>
<feature type="region of interest" description="Disordered" evidence="2">
    <location>
        <begin position="62"/>
        <end position="81"/>
    </location>
</feature>
<feature type="compositionally biased region" description="Acidic residues" evidence="2">
    <location>
        <begin position="266"/>
        <end position="289"/>
    </location>
</feature>
<dbReference type="PROSITE" id="PS50157">
    <property type="entry name" value="ZINC_FINGER_C2H2_2"/>
    <property type="match status" value="1"/>
</dbReference>
<accession>A0A6V7P3J2</accession>
<keyword evidence="1" id="KW-0863">Zinc-finger</keyword>
<dbReference type="PROSITE" id="PS00028">
    <property type="entry name" value="ZINC_FINGER_C2H2_1"/>
    <property type="match status" value="1"/>
</dbReference>
<evidence type="ECO:0000313" key="4">
    <source>
        <dbReference type="EMBL" id="CAD1825268.1"/>
    </source>
</evidence>
<organism evidence="4">
    <name type="scientific">Ananas comosus var. bracteatus</name>
    <name type="common">red pineapple</name>
    <dbReference type="NCBI Taxonomy" id="296719"/>
    <lineage>
        <taxon>Eukaryota</taxon>
        <taxon>Viridiplantae</taxon>
        <taxon>Streptophyta</taxon>
        <taxon>Embryophyta</taxon>
        <taxon>Tracheophyta</taxon>
        <taxon>Spermatophyta</taxon>
        <taxon>Magnoliopsida</taxon>
        <taxon>Liliopsida</taxon>
        <taxon>Poales</taxon>
        <taxon>Bromeliaceae</taxon>
        <taxon>Bromelioideae</taxon>
        <taxon>Ananas</taxon>
    </lineage>
</organism>
<dbReference type="PANTHER" id="PTHR35744">
    <property type="entry name" value="C2H2-TYPE DOMAIN-CONTAINING PROTEIN"/>
    <property type="match status" value="1"/>
</dbReference>
<keyword evidence="1" id="KW-0479">Metal-binding</keyword>
<sequence>MKNPCLLLLLLRHGRGRGRVLGPELEAPTTTLPLRDVAVRLHLAASSFGPLRLSLAFASPRSLLPSPSPSPSPSPASSPSPCRVCDRNFFVRAKLLRHFAEIHEPEHAKRLRRLASARGARRVRLAAALAPKLARFEKAARDLGAAPRGPADELRRAGVTIRAVEGAPRRAIRDRAVGAMDEGILACVVLVSDDSGLAEVLGEARRRRLRTVVVGDEAEGPLRRSADVGFRWAEVVSGKARAAAPAMVGRWRDREMLKRLEWSFNEDEDEIESEGFEWDSEEEEEEEEGGRENGRPPWWELD</sequence>
<feature type="region of interest" description="Disordered" evidence="2">
    <location>
        <begin position="266"/>
        <end position="302"/>
    </location>
</feature>
<feature type="domain" description="C2H2-type" evidence="3">
    <location>
        <begin position="80"/>
        <end position="108"/>
    </location>
</feature>
<reference evidence="4" key="1">
    <citation type="submission" date="2020-07" db="EMBL/GenBank/DDBJ databases">
        <authorList>
            <person name="Lin J."/>
        </authorList>
    </citation>
    <scope>NUCLEOTIDE SEQUENCE</scope>
</reference>
<dbReference type="GO" id="GO:0008270">
    <property type="term" value="F:zinc ion binding"/>
    <property type="evidence" value="ECO:0007669"/>
    <property type="project" value="UniProtKB-KW"/>
</dbReference>
<dbReference type="InterPro" id="IPR013087">
    <property type="entry name" value="Znf_C2H2_type"/>
</dbReference>
<dbReference type="AlphaFoldDB" id="A0A6V7P3J2"/>